<feature type="region of interest" description="Disordered" evidence="1">
    <location>
        <begin position="37"/>
        <end position="61"/>
    </location>
</feature>
<evidence type="ECO:0000313" key="3">
    <source>
        <dbReference type="Proteomes" id="UP001176941"/>
    </source>
</evidence>
<organism evidence="2 3">
    <name type="scientific">Rangifer tarandus platyrhynchus</name>
    <name type="common">Svalbard reindeer</name>
    <dbReference type="NCBI Taxonomy" id="3082113"/>
    <lineage>
        <taxon>Eukaryota</taxon>
        <taxon>Metazoa</taxon>
        <taxon>Chordata</taxon>
        <taxon>Craniata</taxon>
        <taxon>Vertebrata</taxon>
        <taxon>Euteleostomi</taxon>
        <taxon>Mammalia</taxon>
        <taxon>Eutheria</taxon>
        <taxon>Laurasiatheria</taxon>
        <taxon>Artiodactyla</taxon>
        <taxon>Ruminantia</taxon>
        <taxon>Pecora</taxon>
        <taxon>Cervidae</taxon>
        <taxon>Odocoileinae</taxon>
        <taxon>Rangifer</taxon>
    </lineage>
</organism>
<dbReference type="Proteomes" id="UP001176941">
    <property type="component" value="Chromosome 4"/>
</dbReference>
<sequence length="330" mass="34876">MLPSIRALLVASGFLPDGRTESRGLWIAGRAQKVRRDPGRSRTCRSPPTEASAAGARDGAETPCREHGVLAVQVAPSARVCVRSLRPPSAPECQTLVPGRTSRTQRPGRDLPQAFAGLRAQPCRLVLDPQQISRVSSATQEPHRLPGPSAAGCCSRARRPVLVGLSRLLVSRMSWLNRVDPDLPAESSPPPPGACGVLPVPTWAASVWQPPPPDALPLPGIREVSRWRAARSLRLCDNAAAKWGEKALTSCRPELSPARAVCPAGTAEHPSSPHTDPALHVGSSCLCGLGAGFYGVVPLAGAAPYTSPSQLPGMLTFIKTEETARGNMQN</sequence>
<dbReference type="EMBL" id="OX459940">
    <property type="protein sequence ID" value="CAI9174945.1"/>
    <property type="molecule type" value="Genomic_DNA"/>
</dbReference>
<accession>A0ABN8ZLZ3</accession>
<protein>
    <submittedName>
        <fullName evidence="2">Uncharacterized protein</fullName>
    </submittedName>
</protein>
<reference evidence="2" key="1">
    <citation type="submission" date="2023-04" db="EMBL/GenBank/DDBJ databases">
        <authorList>
            <consortium name="ELIXIR-Norway"/>
        </authorList>
    </citation>
    <scope>NUCLEOTIDE SEQUENCE [LARGE SCALE GENOMIC DNA]</scope>
</reference>
<proteinExistence type="predicted"/>
<name>A0ABN8ZLZ3_RANTA</name>
<evidence type="ECO:0000313" key="2">
    <source>
        <dbReference type="EMBL" id="CAI9174945.1"/>
    </source>
</evidence>
<gene>
    <name evidence="2" type="ORF">MRATA1EN1_LOCUS23907</name>
</gene>
<keyword evidence="3" id="KW-1185">Reference proteome</keyword>
<evidence type="ECO:0000256" key="1">
    <source>
        <dbReference type="SAM" id="MobiDB-lite"/>
    </source>
</evidence>